<comment type="caution">
    <text evidence="2">The sequence shown here is derived from an EMBL/GenBank/DDBJ whole genome shotgun (WGS) entry which is preliminary data.</text>
</comment>
<name>A0ABR4N074_9FUNG</name>
<sequence>MATKFVPPESAPLHVRLLSRKRTTLQHAVDAVEAFAASQPAAASTTTARSATSASAALPPSTAFQLSQLVAAIGWEQAARPARAPLLVGVKSRAGAGAGELSASTPASKTKKKAKKSGSKWA</sequence>
<evidence type="ECO:0000313" key="3">
    <source>
        <dbReference type="Proteomes" id="UP001527925"/>
    </source>
</evidence>
<evidence type="ECO:0000313" key="2">
    <source>
        <dbReference type="EMBL" id="KAL2912905.1"/>
    </source>
</evidence>
<organism evidence="2 3">
    <name type="scientific">Polyrhizophydium stewartii</name>
    <dbReference type="NCBI Taxonomy" id="2732419"/>
    <lineage>
        <taxon>Eukaryota</taxon>
        <taxon>Fungi</taxon>
        <taxon>Fungi incertae sedis</taxon>
        <taxon>Chytridiomycota</taxon>
        <taxon>Chytridiomycota incertae sedis</taxon>
        <taxon>Chytridiomycetes</taxon>
        <taxon>Rhizophydiales</taxon>
        <taxon>Rhizophydiales incertae sedis</taxon>
        <taxon>Polyrhizophydium</taxon>
    </lineage>
</organism>
<feature type="region of interest" description="Disordered" evidence="1">
    <location>
        <begin position="97"/>
        <end position="122"/>
    </location>
</feature>
<evidence type="ECO:0000256" key="1">
    <source>
        <dbReference type="SAM" id="MobiDB-lite"/>
    </source>
</evidence>
<reference evidence="2 3" key="1">
    <citation type="submission" date="2023-09" db="EMBL/GenBank/DDBJ databases">
        <title>Pangenome analysis of Batrachochytrium dendrobatidis and related Chytrids.</title>
        <authorList>
            <person name="Yacoub M.N."/>
            <person name="Stajich J.E."/>
            <person name="James T.Y."/>
        </authorList>
    </citation>
    <scope>NUCLEOTIDE SEQUENCE [LARGE SCALE GENOMIC DNA]</scope>
    <source>
        <strain evidence="2 3">JEL0888</strain>
    </source>
</reference>
<dbReference type="EMBL" id="JADGIZ020000055">
    <property type="protein sequence ID" value="KAL2912905.1"/>
    <property type="molecule type" value="Genomic_DNA"/>
</dbReference>
<protein>
    <submittedName>
        <fullName evidence="2">Uncharacterized protein</fullName>
    </submittedName>
</protein>
<accession>A0ABR4N074</accession>
<dbReference type="Proteomes" id="UP001527925">
    <property type="component" value="Unassembled WGS sequence"/>
</dbReference>
<feature type="compositionally biased region" description="Basic residues" evidence="1">
    <location>
        <begin position="109"/>
        <end position="122"/>
    </location>
</feature>
<gene>
    <name evidence="2" type="ORF">HK105_207576</name>
</gene>
<proteinExistence type="predicted"/>
<keyword evidence="3" id="KW-1185">Reference proteome</keyword>